<comment type="caution">
    <text evidence="3">The sequence shown here is derived from an EMBL/GenBank/DDBJ whole genome shotgun (WGS) entry which is preliminary data.</text>
</comment>
<dbReference type="Gene3D" id="2.170.270.10">
    <property type="entry name" value="SET domain"/>
    <property type="match status" value="1"/>
</dbReference>
<evidence type="ECO:0000313" key="4">
    <source>
        <dbReference type="Proteomes" id="UP000320762"/>
    </source>
</evidence>
<proteinExistence type="predicted"/>
<evidence type="ECO:0000256" key="1">
    <source>
        <dbReference type="SAM" id="MobiDB-lite"/>
    </source>
</evidence>
<dbReference type="InterPro" id="IPR001214">
    <property type="entry name" value="SET_dom"/>
</dbReference>
<dbReference type="PANTHER" id="PTHR47332:SF4">
    <property type="entry name" value="SET DOMAIN-CONTAINING PROTEIN 5"/>
    <property type="match status" value="1"/>
</dbReference>
<dbReference type="Pfam" id="PF00856">
    <property type="entry name" value="SET"/>
    <property type="match status" value="1"/>
</dbReference>
<keyword evidence="4" id="KW-1185">Reference proteome</keyword>
<reference evidence="3 4" key="1">
    <citation type="journal article" date="2019" name="New Phytol.">
        <title>Comparative genomics reveals unique wood-decay strategies and fruiting body development in the Schizophyllaceae.</title>
        <authorList>
            <person name="Almasi E."/>
            <person name="Sahu N."/>
            <person name="Krizsan K."/>
            <person name="Balint B."/>
            <person name="Kovacs G.M."/>
            <person name="Kiss B."/>
            <person name="Cseklye J."/>
            <person name="Drula E."/>
            <person name="Henrissat B."/>
            <person name="Nagy I."/>
            <person name="Chovatia M."/>
            <person name="Adam C."/>
            <person name="LaButti K."/>
            <person name="Lipzen A."/>
            <person name="Riley R."/>
            <person name="Grigoriev I.V."/>
            <person name="Nagy L.G."/>
        </authorList>
    </citation>
    <scope>NUCLEOTIDE SEQUENCE [LARGE SCALE GENOMIC DNA]</scope>
    <source>
        <strain evidence="3 4">NL-1724</strain>
    </source>
</reference>
<dbReference type="SMART" id="SM00317">
    <property type="entry name" value="SET"/>
    <property type="match status" value="1"/>
</dbReference>
<dbReference type="PROSITE" id="PS50280">
    <property type="entry name" value="SET"/>
    <property type="match status" value="1"/>
</dbReference>
<dbReference type="InterPro" id="IPR046341">
    <property type="entry name" value="SET_dom_sf"/>
</dbReference>
<gene>
    <name evidence="3" type="ORF">BD626DRAFT_512778</name>
</gene>
<organism evidence="3 4">
    <name type="scientific">Schizophyllum amplum</name>
    <dbReference type="NCBI Taxonomy" id="97359"/>
    <lineage>
        <taxon>Eukaryota</taxon>
        <taxon>Fungi</taxon>
        <taxon>Dikarya</taxon>
        <taxon>Basidiomycota</taxon>
        <taxon>Agaricomycotina</taxon>
        <taxon>Agaricomycetes</taxon>
        <taxon>Agaricomycetidae</taxon>
        <taxon>Agaricales</taxon>
        <taxon>Schizophyllaceae</taxon>
        <taxon>Schizophyllum</taxon>
    </lineage>
</organism>
<dbReference type="AlphaFoldDB" id="A0A550BZX4"/>
<accession>A0A550BZX4</accession>
<dbReference type="PANTHER" id="PTHR47332">
    <property type="entry name" value="SET DOMAIN-CONTAINING PROTEIN 5"/>
    <property type="match status" value="1"/>
</dbReference>
<dbReference type="InterPro" id="IPR053185">
    <property type="entry name" value="SET_domain_protein"/>
</dbReference>
<sequence>MPSVIGNASSLTGNTNVLSDLDGAHDTHRRSSAGVAPPDSKDVEGVEVEEYQRFFIKRPKVASEDNDSPDDIVYTTIVSDNCDASDAHTRCVTEALLDIATKRALFSQPNFPRRLVRPIVPAHLIAPAGFKGLGMFATRHLRAGNLILSERPLIIRPAGAPLRQDVPDLSQTQRALFSLSEREMQLQVMLQRMTHECRDAYLALSRSKYHAECGPLLARARTNGWQALTEFNFANSGSCGSYAGVFDELSRMNHSCCPNAVYNWDTQTFSGSLRAVREIMPGEEITVAYCALGELWAVRQTNLQAYGFLCACPACKGGPAADARRMQILIDAYAASKVPTGIALRRAYLSLIRRIEDEGLEALPEYFAALLEMAKYYRCVKDVAKAKAYEGKLNAMSWAMRGEPGAV</sequence>
<evidence type="ECO:0000313" key="3">
    <source>
        <dbReference type="EMBL" id="TRM58100.1"/>
    </source>
</evidence>
<name>A0A550BZX4_9AGAR</name>
<feature type="region of interest" description="Disordered" evidence="1">
    <location>
        <begin position="1"/>
        <end position="43"/>
    </location>
</feature>
<feature type="domain" description="SET" evidence="2">
    <location>
        <begin position="112"/>
        <end position="290"/>
    </location>
</feature>
<dbReference type="SUPFAM" id="SSF82199">
    <property type="entry name" value="SET domain"/>
    <property type="match status" value="1"/>
</dbReference>
<evidence type="ECO:0000259" key="2">
    <source>
        <dbReference type="PROSITE" id="PS50280"/>
    </source>
</evidence>
<feature type="compositionally biased region" description="Polar residues" evidence="1">
    <location>
        <begin position="1"/>
        <end position="18"/>
    </location>
</feature>
<protein>
    <recommendedName>
        <fullName evidence="2">SET domain-containing protein</fullName>
    </recommendedName>
</protein>
<dbReference type="STRING" id="97359.A0A550BZX4"/>
<dbReference type="CDD" id="cd20071">
    <property type="entry name" value="SET_SMYD"/>
    <property type="match status" value="1"/>
</dbReference>
<dbReference type="EMBL" id="VDMD01000039">
    <property type="protein sequence ID" value="TRM58100.1"/>
    <property type="molecule type" value="Genomic_DNA"/>
</dbReference>
<dbReference type="Proteomes" id="UP000320762">
    <property type="component" value="Unassembled WGS sequence"/>
</dbReference>
<dbReference type="OrthoDB" id="5945798at2759"/>